<dbReference type="AlphaFoldDB" id="A0A7C4H387"/>
<dbReference type="InterPro" id="IPR036291">
    <property type="entry name" value="NAD(P)-bd_dom_sf"/>
</dbReference>
<gene>
    <name evidence="3" type="ORF">ENU31_04610</name>
</gene>
<accession>A0A7C4H387</accession>
<evidence type="ECO:0000256" key="1">
    <source>
        <dbReference type="ARBA" id="ARBA00007637"/>
    </source>
</evidence>
<organism evidence="3">
    <name type="scientific">Ignisphaera aggregans</name>
    <dbReference type="NCBI Taxonomy" id="334771"/>
    <lineage>
        <taxon>Archaea</taxon>
        <taxon>Thermoproteota</taxon>
        <taxon>Thermoprotei</taxon>
        <taxon>Desulfurococcales</taxon>
        <taxon>Desulfurococcaceae</taxon>
        <taxon>Ignisphaera</taxon>
    </lineage>
</organism>
<name>A0A7C4H387_9CREN</name>
<dbReference type="PRINTS" id="PR01713">
    <property type="entry name" value="NUCEPIMERASE"/>
</dbReference>
<dbReference type="EMBL" id="DTCA01000142">
    <property type="protein sequence ID" value="HGM07672.1"/>
    <property type="molecule type" value="Genomic_DNA"/>
</dbReference>
<dbReference type="Gene3D" id="3.90.25.10">
    <property type="entry name" value="UDP-galactose 4-epimerase, domain 1"/>
    <property type="match status" value="1"/>
</dbReference>
<evidence type="ECO:0000259" key="2">
    <source>
        <dbReference type="Pfam" id="PF01370"/>
    </source>
</evidence>
<dbReference type="Pfam" id="PF01370">
    <property type="entry name" value="Epimerase"/>
    <property type="match status" value="1"/>
</dbReference>
<reference evidence="3" key="1">
    <citation type="journal article" date="2020" name="mSystems">
        <title>Genome- and Community-Level Interaction Insights into Carbon Utilization and Element Cycling Functions of Hydrothermarchaeota in Hydrothermal Sediment.</title>
        <authorList>
            <person name="Zhou Z."/>
            <person name="Liu Y."/>
            <person name="Xu W."/>
            <person name="Pan J."/>
            <person name="Luo Z.H."/>
            <person name="Li M."/>
        </authorList>
    </citation>
    <scope>NUCLEOTIDE SEQUENCE [LARGE SCALE GENOMIC DNA]</scope>
    <source>
        <strain evidence="3">SpSt-658</strain>
    </source>
</reference>
<dbReference type="InterPro" id="IPR001509">
    <property type="entry name" value="Epimerase_deHydtase"/>
</dbReference>
<dbReference type="Gene3D" id="3.40.50.720">
    <property type="entry name" value="NAD(P)-binding Rossmann-like Domain"/>
    <property type="match status" value="1"/>
</dbReference>
<comment type="similarity">
    <text evidence="1">Belongs to the NAD(P)-dependent epimerase/dehydratase family.</text>
</comment>
<feature type="domain" description="NAD-dependent epimerase/dehydratase" evidence="2">
    <location>
        <begin position="3"/>
        <end position="233"/>
    </location>
</feature>
<evidence type="ECO:0000313" key="3">
    <source>
        <dbReference type="EMBL" id="HGM07672.1"/>
    </source>
</evidence>
<dbReference type="PANTHER" id="PTHR43000">
    <property type="entry name" value="DTDP-D-GLUCOSE 4,6-DEHYDRATASE-RELATED"/>
    <property type="match status" value="1"/>
</dbReference>
<protein>
    <submittedName>
        <fullName evidence="3">NAD-dependent epimerase/dehydratase family protein</fullName>
    </submittedName>
</protein>
<sequence>MRVLITGGAGFIGHNVACYLAKRGYDIVVVDTMERSSAFALRRLEELGISIVRADVREYSSYSVVDVVVHAAAYISVEESVREPIKYIENNVLGTARVGYECGKRGIKLVYLSSAAVYGEPLKLPIDEDHPTRPLSPYGLSKLQGEEVLKVFASTYGLKYVTLRLFNVYGPGQSSSYAGVVTVFSEKASRGEPLVIYGDGTQTRDFVYIEDVAKVIEHIVRGDVFDNEVYNIGSGNPTTIKELARTIMKLLGRELPIVRMPQRPGDITHSVANISKISRLTQFKPTPLEEGLKKTISQLKTYSTPEPQF</sequence>
<proteinExistence type="inferred from homology"/>
<comment type="caution">
    <text evidence="3">The sequence shown here is derived from an EMBL/GenBank/DDBJ whole genome shotgun (WGS) entry which is preliminary data.</text>
</comment>
<dbReference type="SUPFAM" id="SSF51735">
    <property type="entry name" value="NAD(P)-binding Rossmann-fold domains"/>
    <property type="match status" value="1"/>
</dbReference>